<dbReference type="AlphaFoldDB" id="M9XE82"/>
<dbReference type="Proteomes" id="UP000013026">
    <property type="component" value="Chromosome"/>
</dbReference>
<name>M9XE82_MEIRD</name>
<dbReference type="PATRIC" id="fig|504728.9.peg.3169"/>
<evidence type="ECO:0000313" key="2">
    <source>
        <dbReference type="EMBL" id="AGK06370.1"/>
    </source>
</evidence>
<keyword evidence="1" id="KW-0812">Transmembrane</keyword>
<dbReference type="RefSeq" id="WP_015586940.1">
    <property type="nucleotide sequence ID" value="NC_021081.1"/>
</dbReference>
<dbReference type="STRING" id="504728.K649_15420"/>
<reference evidence="2 3" key="1">
    <citation type="submission" date="2013-04" db="EMBL/GenBank/DDBJ databases">
        <authorList>
            <person name="Chin J."/>
            <person name="Alexander D.H."/>
            <person name="Marks P."/>
            <person name="Korlach J."/>
            <person name="Clum A."/>
            <person name="Copeland A."/>
        </authorList>
    </citation>
    <scope>NUCLEOTIDE SEQUENCE [LARGE SCALE GENOMIC DNA]</scope>
    <source>
        <strain evidence="3">ATCC 35948 / DSM 1279 / VKM B-1258 / 21</strain>
    </source>
</reference>
<proteinExistence type="predicted"/>
<organism evidence="2 3">
    <name type="scientific">Meiothermus ruber (strain ATCC 35948 / DSM 1279 / VKM B-1258 / 21)</name>
    <name type="common">Thermus ruber</name>
    <dbReference type="NCBI Taxonomy" id="504728"/>
    <lineage>
        <taxon>Bacteria</taxon>
        <taxon>Thermotogati</taxon>
        <taxon>Deinococcota</taxon>
        <taxon>Deinococci</taxon>
        <taxon>Thermales</taxon>
        <taxon>Thermaceae</taxon>
        <taxon>Meiothermus</taxon>
    </lineage>
</organism>
<gene>
    <name evidence="2" type="ORF">K649_15420</name>
</gene>
<accession>M9XE82</accession>
<sequence>MEFAWVSRKVRLGGLFGFLGEDRKARAIEEAARAQVQTSRNLVDGAIAQWAELRRAEEAKAAAQRDLGYWQEDTQRTRIYYNYQAARSGQAALLLVTGAGLLGVILWRLGREAD</sequence>
<dbReference type="EMBL" id="CP005385">
    <property type="protein sequence ID" value="AGK06370.1"/>
    <property type="molecule type" value="Genomic_DNA"/>
</dbReference>
<keyword evidence="1" id="KW-0472">Membrane</keyword>
<evidence type="ECO:0000256" key="1">
    <source>
        <dbReference type="SAM" id="Phobius"/>
    </source>
</evidence>
<feature type="transmembrane region" description="Helical" evidence="1">
    <location>
        <begin position="91"/>
        <end position="110"/>
    </location>
</feature>
<keyword evidence="1" id="KW-1133">Transmembrane helix</keyword>
<dbReference type="KEGG" id="mre:K649_15420"/>
<protein>
    <submittedName>
        <fullName evidence="2">Uncharacterized protein</fullName>
    </submittedName>
</protein>
<evidence type="ECO:0000313" key="3">
    <source>
        <dbReference type="Proteomes" id="UP000013026"/>
    </source>
</evidence>